<evidence type="ECO:0008006" key="5">
    <source>
        <dbReference type="Google" id="ProtNLM"/>
    </source>
</evidence>
<protein>
    <recommendedName>
        <fullName evidence="5">Secreted protein</fullName>
    </recommendedName>
</protein>
<evidence type="ECO:0000313" key="4">
    <source>
        <dbReference type="Proteomes" id="UP001054945"/>
    </source>
</evidence>
<evidence type="ECO:0000256" key="2">
    <source>
        <dbReference type="SAM" id="SignalP"/>
    </source>
</evidence>
<dbReference type="Proteomes" id="UP001054945">
    <property type="component" value="Unassembled WGS sequence"/>
</dbReference>
<reference evidence="3 4" key="1">
    <citation type="submission" date="2021-06" db="EMBL/GenBank/DDBJ databases">
        <title>Caerostris extrusa draft genome.</title>
        <authorList>
            <person name="Kono N."/>
            <person name="Arakawa K."/>
        </authorList>
    </citation>
    <scope>NUCLEOTIDE SEQUENCE [LARGE SCALE GENOMIC DNA]</scope>
</reference>
<feature type="region of interest" description="Disordered" evidence="1">
    <location>
        <begin position="55"/>
        <end position="89"/>
    </location>
</feature>
<dbReference type="EMBL" id="BPLR01006024">
    <property type="protein sequence ID" value="GIY06947.1"/>
    <property type="molecule type" value="Genomic_DNA"/>
</dbReference>
<feature type="signal peptide" evidence="2">
    <location>
        <begin position="1"/>
        <end position="27"/>
    </location>
</feature>
<gene>
    <name evidence="3" type="ORF">CEXT_334331</name>
</gene>
<evidence type="ECO:0000256" key="1">
    <source>
        <dbReference type="SAM" id="MobiDB-lite"/>
    </source>
</evidence>
<evidence type="ECO:0000313" key="3">
    <source>
        <dbReference type="EMBL" id="GIY06947.1"/>
    </source>
</evidence>
<feature type="chain" id="PRO_5043864948" description="Secreted protein" evidence="2">
    <location>
        <begin position="28"/>
        <end position="89"/>
    </location>
</feature>
<proteinExistence type="predicted"/>
<keyword evidence="2" id="KW-0732">Signal</keyword>
<dbReference type="AlphaFoldDB" id="A0AAV4QFD1"/>
<comment type="caution">
    <text evidence="3">The sequence shown here is derived from an EMBL/GenBank/DDBJ whole genome shotgun (WGS) entry which is preliminary data.</text>
</comment>
<name>A0AAV4QFD1_CAEEX</name>
<sequence length="89" mass="9634">MADAFGFVLTVAVFFFLAGELGPGGTATCVEFPGGEMNFAASQKHQRRNTFEVAARQVRRKTQPSSSKAKFESPHRSQGIRGWMGKGAP</sequence>
<accession>A0AAV4QFD1</accession>
<organism evidence="3 4">
    <name type="scientific">Caerostris extrusa</name>
    <name type="common">Bark spider</name>
    <name type="synonym">Caerostris bankana</name>
    <dbReference type="NCBI Taxonomy" id="172846"/>
    <lineage>
        <taxon>Eukaryota</taxon>
        <taxon>Metazoa</taxon>
        <taxon>Ecdysozoa</taxon>
        <taxon>Arthropoda</taxon>
        <taxon>Chelicerata</taxon>
        <taxon>Arachnida</taxon>
        <taxon>Araneae</taxon>
        <taxon>Araneomorphae</taxon>
        <taxon>Entelegynae</taxon>
        <taxon>Araneoidea</taxon>
        <taxon>Araneidae</taxon>
        <taxon>Caerostris</taxon>
    </lineage>
</organism>
<keyword evidence="4" id="KW-1185">Reference proteome</keyword>